<keyword evidence="2" id="KW-0227">DNA damage</keyword>
<evidence type="ECO:0008006" key="8">
    <source>
        <dbReference type="Google" id="ProtNLM"/>
    </source>
</evidence>
<protein>
    <recommendedName>
        <fullName evidence="8">DNA damage checkpoint protein LCD1</fullName>
    </recommendedName>
</protein>
<dbReference type="KEGG" id="zmk:HG535_0A00800"/>
<evidence type="ECO:0000256" key="4">
    <source>
        <dbReference type="SAM" id="Coils"/>
    </source>
</evidence>
<dbReference type="OrthoDB" id="4078000at2759"/>
<reference evidence="6 7" key="1">
    <citation type="submission" date="2020-07" db="EMBL/GenBank/DDBJ databases">
        <title>The yeast mating-type switching endonuclease HO is a domesticated member of an unorthodox homing genetic element family.</title>
        <authorList>
            <person name="Coughlan A.Y."/>
            <person name="Lombardi L."/>
            <person name="Braun-Galleani S."/>
            <person name="Martos A.R."/>
            <person name="Galeote V."/>
            <person name="Bigey F."/>
            <person name="Dequin S."/>
            <person name="Byrne K.P."/>
            <person name="Wolfe K.H."/>
        </authorList>
    </citation>
    <scope>NUCLEOTIDE SEQUENCE [LARGE SCALE GENOMIC DNA]</scope>
    <source>
        <strain evidence="6 7">NRRL Y-6702</strain>
    </source>
</reference>
<name>A0A7H9AVD9_ZYGMR</name>
<feature type="region of interest" description="Disordered" evidence="5">
    <location>
        <begin position="125"/>
        <end position="154"/>
    </location>
</feature>
<evidence type="ECO:0000256" key="3">
    <source>
        <dbReference type="ARBA" id="ARBA00023242"/>
    </source>
</evidence>
<organism evidence="6 7">
    <name type="scientific">Zygotorulaspora mrakii</name>
    <name type="common">Zygosaccharomyces mrakii</name>
    <dbReference type="NCBI Taxonomy" id="42260"/>
    <lineage>
        <taxon>Eukaryota</taxon>
        <taxon>Fungi</taxon>
        <taxon>Dikarya</taxon>
        <taxon>Ascomycota</taxon>
        <taxon>Saccharomycotina</taxon>
        <taxon>Saccharomycetes</taxon>
        <taxon>Saccharomycetales</taxon>
        <taxon>Saccharomycetaceae</taxon>
        <taxon>Zygotorulaspora</taxon>
    </lineage>
</organism>
<evidence type="ECO:0000313" key="7">
    <source>
        <dbReference type="Proteomes" id="UP000509704"/>
    </source>
</evidence>
<feature type="coiled-coil region" evidence="4">
    <location>
        <begin position="91"/>
        <end position="125"/>
    </location>
</feature>
<dbReference type="RefSeq" id="XP_037141869.1">
    <property type="nucleotide sequence ID" value="XM_037285974.1"/>
</dbReference>
<dbReference type="Pfam" id="PF09798">
    <property type="entry name" value="LCD1"/>
    <property type="match status" value="1"/>
</dbReference>
<keyword evidence="7" id="KW-1185">Reference proteome</keyword>
<comment type="subcellular location">
    <subcellularLocation>
        <location evidence="1">Nucleus</location>
    </subcellularLocation>
</comment>
<evidence type="ECO:0000256" key="5">
    <source>
        <dbReference type="SAM" id="MobiDB-lite"/>
    </source>
</evidence>
<dbReference type="GeneID" id="59233777"/>
<dbReference type="Proteomes" id="UP000509704">
    <property type="component" value="Chromosome 1"/>
</dbReference>
<evidence type="ECO:0000313" key="6">
    <source>
        <dbReference type="EMBL" id="QLG70141.1"/>
    </source>
</evidence>
<proteinExistence type="predicted"/>
<evidence type="ECO:0000256" key="2">
    <source>
        <dbReference type="ARBA" id="ARBA00022763"/>
    </source>
</evidence>
<dbReference type="EMBL" id="CP058604">
    <property type="protein sequence ID" value="QLG70141.1"/>
    <property type="molecule type" value="Genomic_DNA"/>
</dbReference>
<dbReference type="AlphaFoldDB" id="A0A7H9AVD9"/>
<sequence length="729" mass="83836">MVQSKDGLSSDEDDDLILQLELRSAKTATQLPAKSAQTLQQPPLASSAKNFKDEMIVAQGEASMLRDKIFFLQKQIKRENELQSLKAEELNSVHHEELKKVKLALQNLEDEKKFLLLEVKKANSSTRSRGNSSFPYSNADRSTSGSADEVTATENTRNRVIAPINKKRKIDNESLLKHYVTLNPGKIPRDETSDFVDYLLLHKLVGSELSTIEILHSLELRYIANFNFNGFKISRGDSIGKSLVTLLLKCKKCLTLDKFINTLLESVAILIKEISLHKHESDLAIPFLVVIMYQTISFRPSAVHPMALKDLLHFISDLIKAYQHVLKQSMFENDPGTSAEPQIFQYELIDFLTTLYSFDTLETSLRILRYLPSAVHEEVLDSDLLESLKQICKCALTISYTPIMNIVFNAIAILNALCNMMVSGKSSLTIIESQWWKNCIPRLYHILSRGVKSVNILSENDGNDFSLSRFHDCFGLIRNLGTNFIGKFISKLIFNDRLQSLPRVISKDDIPERNEEPFNVDLKLERWFLQLKDDSLNLVENLMILYPKESGIIDGEMLIQLTKLMSKEQENLIERYVGQDSDNLYFRCHLIEHLLTIIFWLCTEYEKQLSIDHIKEIESELIMSLWRVIVTEENNSFENSELADHSQLVDRLHQLELQDEISYYNDALEDMPGFIKQELKEEVHDRAAKIMQIKYDECHQHMARTILESKFESMISMEDIDSLYFAMGL</sequence>
<evidence type="ECO:0000256" key="1">
    <source>
        <dbReference type="ARBA" id="ARBA00004123"/>
    </source>
</evidence>
<dbReference type="GO" id="GO:0005634">
    <property type="term" value="C:nucleus"/>
    <property type="evidence" value="ECO:0007669"/>
    <property type="project" value="UniProtKB-SubCell"/>
</dbReference>
<accession>A0A7H9AVD9</accession>
<gene>
    <name evidence="6" type="ORF">HG535_0A00800</name>
</gene>
<keyword evidence="4" id="KW-0175">Coiled coil</keyword>
<dbReference type="InterPro" id="IPR018622">
    <property type="entry name" value="DNA_damage_chkpnt_Lcd1"/>
</dbReference>
<keyword evidence="3" id="KW-0539">Nucleus</keyword>
<feature type="compositionally biased region" description="Polar residues" evidence="5">
    <location>
        <begin position="125"/>
        <end position="146"/>
    </location>
</feature>
<dbReference type="GO" id="GO:0000077">
    <property type="term" value="P:DNA damage checkpoint signaling"/>
    <property type="evidence" value="ECO:0007669"/>
    <property type="project" value="InterPro"/>
</dbReference>